<accession>A0A369TK78</accession>
<reference evidence="3 4" key="1">
    <citation type="submission" date="2018-07" db="EMBL/GenBank/DDBJ databases">
        <title>Thalassococcus profundi sp. nov., a marine bacterium isolated from deep seawater of Okinawa Trough.</title>
        <authorList>
            <person name="Yu M."/>
        </authorList>
    </citation>
    <scope>NUCLEOTIDE SEQUENCE [LARGE SCALE GENOMIC DNA]</scope>
    <source>
        <strain evidence="3 4">WRAS1</strain>
    </source>
</reference>
<evidence type="ECO:0000259" key="2">
    <source>
        <dbReference type="Pfam" id="PF01627"/>
    </source>
</evidence>
<dbReference type="EMBL" id="QPMK01000010">
    <property type="protein sequence ID" value="RDD65739.1"/>
    <property type="molecule type" value="Genomic_DNA"/>
</dbReference>
<dbReference type="InterPro" id="IPR008207">
    <property type="entry name" value="Sig_transdc_His_kin_Hpt_dom"/>
</dbReference>
<dbReference type="Pfam" id="PF01627">
    <property type="entry name" value="Hpt"/>
    <property type="match status" value="1"/>
</dbReference>
<evidence type="ECO:0000313" key="4">
    <source>
        <dbReference type="Proteomes" id="UP000253977"/>
    </source>
</evidence>
<gene>
    <name evidence="3" type="ORF">DU478_13800</name>
</gene>
<dbReference type="SUPFAM" id="SSF47226">
    <property type="entry name" value="Histidine-containing phosphotransfer domain, HPT domain"/>
    <property type="match status" value="1"/>
</dbReference>
<dbReference type="GO" id="GO:0000160">
    <property type="term" value="P:phosphorelay signal transduction system"/>
    <property type="evidence" value="ECO:0007669"/>
    <property type="project" value="UniProtKB-KW"/>
</dbReference>
<dbReference type="GO" id="GO:0004672">
    <property type="term" value="F:protein kinase activity"/>
    <property type="evidence" value="ECO:0007669"/>
    <property type="project" value="UniProtKB-ARBA"/>
</dbReference>
<protein>
    <submittedName>
        <fullName evidence="3">Hpt domain-containing protein</fullName>
    </submittedName>
</protein>
<organism evidence="3 4">
    <name type="scientific">Thalassococcus profundi</name>
    <dbReference type="NCBI Taxonomy" id="2282382"/>
    <lineage>
        <taxon>Bacteria</taxon>
        <taxon>Pseudomonadati</taxon>
        <taxon>Pseudomonadota</taxon>
        <taxon>Alphaproteobacteria</taxon>
        <taxon>Rhodobacterales</taxon>
        <taxon>Roseobacteraceae</taxon>
        <taxon>Thalassococcus</taxon>
    </lineage>
</organism>
<dbReference type="OrthoDB" id="7889027at2"/>
<dbReference type="RefSeq" id="WP_114511551.1">
    <property type="nucleotide sequence ID" value="NZ_QPMK01000010.1"/>
</dbReference>
<sequence>MTQSPEMVAILARVRQRFDAMLAGRLATLDAALARAQDPAARHAALIEARTVLHQIAGSAGSLGLPRLGAEARACEQAIDGWISHGTPDWPRLREGIMGFAALARDAA</sequence>
<dbReference type="AlphaFoldDB" id="A0A369TK78"/>
<comment type="caution">
    <text evidence="3">The sequence shown here is derived from an EMBL/GenBank/DDBJ whole genome shotgun (WGS) entry which is preliminary data.</text>
</comment>
<keyword evidence="1" id="KW-0902">Two-component regulatory system</keyword>
<evidence type="ECO:0000313" key="3">
    <source>
        <dbReference type="EMBL" id="RDD65739.1"/>
    </source>
</evidence>
<proteinExistence type="predicted"/>
<feature type="domain" description="HPt" evidence="2">
    <location>
        <begin position="15"/>
        <end position="95"/>
    </location>
</feature>
<name>A0A369TK78_9RHOB</name>
<evidence type="ECO:0000256" key="1">
    <source>
        <dbReference type="ARBA" id="ARBA00023012"/>
    </source>
</evidence>
<dbReference type="InterPro" id="IPR036641">
    <property type="entry name" value="HPT_dom_sf"/>
</dbReference>
<dbReference type="Gene3D" id="1.20.120.160">
    <property type="entry name" value="HPT domain"/>
    <property type="match status" value="1"/>
</dbReference>
<keyword evidence="4" id="KW-1185">Reference proteome</keyword>
<dbReference type="Proteomes" id="UP000253977">
    <property type="component" value="Unassembled WGS sequence"/>
</dbReference>